<feature type="transmembrane region" description="Helical" evidence="5">
    <location>
        <begin position="51"/>
        <end position="74"/>
    </location>
</feature>
<dbReference type="AlphaFoldDB" id="L0ACI4"/>
<feature type="transmembrane region" description="Helical" evidence="5">
    <location>
        <begin position="275"/>
        <end position="296"/>
    </location>
</feature>
<feature type="transmembrane region" description="Helical" evidence="5">
    <location>
        <begin position="81"/>
        <end position="102"/>
    </location>
</feature>
<feature type="transmembrane region" description="Helical" evidence="5">
    <location>
        <begin position="394"/>
        <end position="415"/>
    </location>
</feature>
<feature type="transmembrane region" description="Helical" evidence="5">
    <location>
        <begin position="303"/>
        <end position="323"/>
    </location>
</feature>
<feature type="transmembrane region" description="Helical" evidence="5">
    <location>
        <begin position="329"/>
        <end position="353"/>
    </location>
</feature>
<dbReference type="PROSITE" id="PS50850">
    <property type="entry name" value="MFS"/>
    <property type="match status" value="1"/>
</dbReference>
<sequence length="448" mass="48418">MIYSVKILGEKVYTGFPWAAFVALSLGMIVFGLAESYGPLSALTQVVPSNLAWLAFTLPYIFGGIGAFISGYLADILGRKLAFILASGLVLLGMILYLPIWLNVVTGIARTITLLISIAIVGMAAIGLESPVLAMISESVSSQHRSKLLVLGPNFGNLGVALAYVPLLIFGINNAKASAYNYELALILMYIAPTIGLILAWLKATETLPWKAIKTKKNVEEAWKAIDKNSEVVNPNAGLGFRLLTLILIGIVQDVAFVYITYGASYAYFSNIAEYVPLIGGFTMTIVGIITGLFITSKVSRKVFAVISYSMLAVFWVLLWGVASITNSSIAILSMFTLLMIPVETTWATRALLEPELFPTNRRGMLISLVRFVVWVSAGIIAGLLILIPLSFTIGALSMFIIALAGVGGALFWYYKGFETGNKNLLGLDLQESMRKIAPVKASDPKDD</sequence>
<dbReference type="InParanoid" id="L0ACI4"/>
<accession>L0ACI4</accession>
<dbReference type="eggNOG" id="arCOG02792">
    <property type="taxonomic scope" value="Archaea"/>
</dbReference>
<dbReference type="PANTHER" id="PTHR24064">
    <property type="entry name" value="SOLUTE CARRIER FAMILY 22 MEMBER"/>
    <property type="match status" value="1"/>
</dbReference>
<feature type="transmembrane region" description="Helical" evidence="5">
    <location>
        <begin position="243"/>
        <end position="269"/>
    </location>
</feature>
<protein>
    <submittedName>
        <fullName evidence="7">Major Facilitator Superfamily transporter</fullName>
    </submittedName>
</protein>
<dbReference type="Gene3D" id="1.20.1250.20">
    <property type="entry name" value="MFS general substrate transporter like domains"/>
    <property type="match status" value="2"/>
</dbReference>
<dbReference type="InterPro" id="IPR036259">
    <property type="entry name" value="MFS_trans_sf"/>
</dbReference>
<evidence type="ECO:0000256" key="5">
    <source>
        <dbReference type="SAM" id="Phobius"/>
    </source>
</evidence>
<dbReference type="SUPFAM" id="SSF103473">
    <property type="entry name" value="MFS general substrate transporter"/>
    <property type="match status" value="1"/>
</dbReference>
<evidence type="ECO:0000256" key="3">
    <source>
        <dbReference type="ARBA" id="ARBA00022989"/>
    </source>
</evidence>
<organism evidence="7 8">
    <name type="scientific">Caldisphaera lagunensis (strain DSM 15908 / JCM 11604 / ANMR 0165 / IC-154)</name>
    <dbReference type="NCBI Taxonomy" id="1056495"/>
    <lineage>
        <taxon>Archaea</taxon>
        <taxon>Thermoproteota</taxon>
        <taxon>Thermoprotei</taxon>
        <taxon>Acidilobales</taxon>
        <taxon>Caldisphaeraceae</taxon>
        <taxon>Caldisphaera</taxon>
    </lineage>
</organism>
<dbReference type="GO" id="GO:0016020">
    <property type="term" value="C:membrane"/>
    <property type="evidence" value="ECO:0007669"/>
    <property type="project" value="UniProtKB-SubCell"/>
</dbReference>
<dbReference type="HOGENOM" id="CLU_055959_0_0_2"/>
<reference evidence="8" key="1">
    <citation type="submission" date="2012-03" db="EMBL/GenBank/DDBJ databases">
        <title>Complete genome of Caldisphaera lagunensis DSM 15908.</title>
        <authorList>
            <person name="Lucas S."/>
            <person name="Copeland A."/>
            <person name="Lapidus A."/>
            <person name="Glavina del Rio T."/>
            <person name="Dalin E."/>
            <person name="Tice H."/>
            <person name="Bruce D."/>
            <person name="Goodwin L."/>
            <person name="Pitluck S."/>
            <person name="Peters L."/>
            <person name="Mikhailova N."/>
            <person name="Teshima H."/>
            <person name="Kyrpides N."/>
            <person name="Mavromatis K."/>
            <person name="Ivanova N."/>
            <person name="Brettin T."/>
            <person name="Detter J.C."/>
            <person name="Han C."/>
            <person name="Larimer F."/>
            <person name="Land M."/>
            <person name="Hauser L."/>
            <person name="Markowitz V."/>
            <person name="Cheng J.-F."/>
            <person name="Hugenholtz P."/>
            <person name="Woyke T."/>
            <person name="Wu D."/>
            <person name="Spring S."/>
            <person name="Schroeder M."/>
            <person name="Brambilla E."/>
            <person name="Klenk H.-P."/>
            <person name="Eisen J.A."/>
        </authorList>
    </citation>
    <scope>NUCLEOTIDE SEQUENCE [LARGE SCALE GENOMIC DNA]</scope>
    <source>
        <strain evidence="8">DSM 15908 / JCM 11604 / IC-154</strain>
    </source>
</reference>
<evidence type="ECO:0000259" key="6">
    <source>
        <dbReference type="PROSITE" id="PS50850"/>
    </source>
</evidence>
<feature type="domain" description="Major facilitator superfamily (MFS) profile" evidence="6">
    <location>
        <begin position="1"/>
        <end position="421"/>
    </location>
</feature>
<feature type="transmembrane region" description="Helical" evidence="5">
    <location>
        <begin position="12"/>
        <end position="31"/>
    </location>
</feature>
<dbReference type="STRING" id="1056495.Calag_1417"/>
<evidence type="ECO:0000256" key="4">
    <source>
        <dbReference type="ARBA" id="ARBA00023136"/>
    </source>
</evidence>
<name>L0ACI4_CALLD</name>
<feature type="transmembrane region" description="Helical" evidence="5">
    <location>
        <begin position="184"/>
        <end position="202"/>
    </location>
</feature>
<evidence type="ECO:0000256" key="2">
    <source>
        <dbReference type="ARBA" id="ARBA00022692"/>
    </source>
</evidence>
<evidence type="ECO:0000313" key="8">
    <source>
        <dbReference type="Proteomes" id="UP000010469"/>
    </source>
</evidence>
<keyword evidence="2 5" id="KW-0812">Transmembrane</keyword>
<dbReference type="InterPro" id="IPR005829">
    <property type="entry name" value="Sugar_transporter_CS"/>
</dbReference>
<dbReference type="InterPro" id="IPR020846">
    <property type="entry name" value="MFS_dom"/>
</dbReference>
<proteinExistence type="predicted"/>
<dbReference type="Proteomes" id="UP000010469">
    <property type="component" value="Chromosome"/>
</dbReference>
<dbReference type="EMBL" id="CP003378">
    <property type="protein sequence ID" value="AFZ71124.1"/>
    <property type="molecule type" value="Genomic_DNA"/>
</dbReference>
<comment type="subcellular location">
    <subcellularLocation>
        <location evidence="1">Membrane</location>
        <topology evidence="1">Multi-pass membrane protein</topology>
    </subcellularLocation>
</comment>
<evidence type="ECO:0000256" key="1">
    <source>
        <dbReference type="ARBA" id="ARBA00004141"/>
    </source>
</evidence>
<dbReference type="InterPro" id="IPR011701">
    <property type="entry name" value="MFS"/>
</dbReference>
<dbReference type="Pfam" id="PF07690">
    <property type="entry name" value="MFS_1"/>
    <property type="match status" value="1"/>
</dbReference>
<gene>
    <name evidence="7" type="ordered locus">Calag_1417</name>
</gene>
<dbReference type="KEGG" id="clg:Calag_1417"/>
<keyword evidence="4 5" id="KW-0472">Membrane</keyword>
<dbReference type="PROSITE" id="PS00216">
    <property type="entry name" value="SUGAR_TRANSPORT_1"/>
    <property type="match status" value="1"/>
</dbReference>
<feature type="transmembrane region" description="Helical" evidence="5">
    <location>
        <begin position="148"/>
        <end position="172"/>
    </location>
</feature>
<dbReference type="GO" id="GO:0022857">
    <property type="term" value="F:transmembrane transporter activity"/>
    <property type="evidence" value="ECO:0007669"/>
    <property type="project" value="InterPro"/>
</dbReference>
<feature type="transmembrane region" description="Helical" evidence="5">
    <location>
        <begin position="108"/>
        <end position="128"/>
    </location>
</feature>
<keyword evidence="8" id="KW-1185">Reference proteome</keyword>
<feature type="transmembrane region" description="Helical" evidence="5">
    <location>
        <begin position="365"/>
        <end position="388"/>
    </location>
</feature>
<evidence type="ECO:0000313" key="7">
    <source>
        <dbReference type="EMBL" id="AFZ71124.1"/>
    </source>
</evidence>
<keyword evidence="3 5" id="KW-1133">Transmembrane helix</keyword>